<dbReference type="InterPro" id="IPR051546">
    <property type="entry name" value="Aspartate_Ammonia-Lyase"/>
</dbReference>
<dbReference type="AlphaFoldDB" id="A0A1T4M0X6"/>
<keyword evidence="1" id="KW-0456">Lyase</keyword>
<organism evidence="1 2">
    <name type="scientific">Chitinophaga eiseniae</name>
    <dbReference type="NCBI Taxonomy" id="634771"/>
    <lineage>
        <taxon>Bacteria</taxon>
        <taxon>Pseudomonadati</taxon>
        <taxon>Bacteroidota</taxon>
        <taxon>Chitinophagia</taxon>
        <taxon>Chitinophagales</taxon>
        <taxon>Chitinophagaceae</taxon>
        <taxon>Chitinophaga</taxon>
    </lineage>
</organism>
<dbReference type="GO" id="GO:0005829">
    <property type="term" value="C:cytosol"/>
    <property type="evidence" value="ECO:0007669"/>
    <property type="project" value="TreeGrafter"/>
</dbReference>
<dbReference type="PANTHER" id="PTHR42696:SF2">
    <property type="entry name" value="ASPARTATE AMMONIA-LYASE"/>
    <property type="match status" value="1"/>
</dbReference>
<dbReference type="STRING" id="634771.SAMN04488128_101886"/>
<dbReference type="PANTHER" id="PTHR42696">
    <property type="entry name" value="ASPARTATE AMMONIA-LYASE"/>
    <property type="match status" value="1"/>
</dbReference>
<name>A0A1T4M0X6_9BACT</name>
<keyword evidence="2" id="KW-1185">Reference proteome</keyword>
<evidence type="ECO:0000313" key="1">
    <source>
        <dbReference type="EMBL" id="SJZ60556.1"/>
    </source>
</evidence>
<protein>
    <submittedName>
        <fullName evidence="1">Aspartate ammonia-lyase</fullName>
    </submittedName>
</protein>
<dbReference type="Gene3D" id="1.10.275.10">
    <property type="entry name" value="Fumarase/aspartase (N-terminal domain)"/>
    <property type="match status" value="1"/>
</dbReference>
<proteinExistence type="predicted"/>
<accession>A0A1T4M0X6</accession>
<sequence>MKQTFRKEHDFLGERKINDTVYYCIQTLRAIENFHITGVAVSREPVAGLC</sequence>
<evidence type="ECO:0000313" key="2">
    <source>
        <dbReference type="Proteomes" id="UP000190367"/>
    </source>
</evidence>
<dbReference type="EMBL" id="FUWZ01000001">
    <property type="protein sequence ID" value="SJZ60556.1"/>
    <property type="molecule type" value="Genomic_DNA"/>
</dbReference>
<dbReference type="GO" id="GO:0006531">
    <property type="term" value="P:aspartate metabolic process"/>
    <property type="evidence" value="ECO:0007669"/>
    <property type="project" value="TreeGrafter"/>
</dbReference>
<dbReference type="Proteomes" id="UP000190367">
    <property type="component" value="Unassembled WGS sequence"/>
</dbReference>
<reference evidence="2" key="1">
    <citation type="submission" date="2017-02" db="EMBL/GenBank/DDBJ databases">
        <authorList>
            <person name="Varghese N."/>
            <person name="Submissions S."/>
        </authorList>
    </citation>
    <scope>NUCLEOTIDE SEQUENCE [LARGE SCALE GENOMIC DNA]</scope>
    <source>
        <strain evidence="2">DSM 22224</strain>
    </source>
</reference>
<dbReference type="GO" id="GO:0008797">
    <property type="term" value="F:aspartate ammonia-lyase activity"/>
    <property type="evidence" value="ECO:0007669"/>
    <property type="project" value="TreeGrafter"/>
</dbReference>
<gene>
    <name evidence="1" type="ORF">SAMN04488128_101886</name>
</gene>
<dbReference type="InterPro" id="IPR024083">
    <property type="entry name" value="Fumarase/histidase_N"/>
</dbReference>